<evidence type="ECO:0000313" key="3">
    <source>
        <dbReference type="Proteomes" id="UP000563426"/>
    </source>
</evidence>
<protein>
    <submittedName>
        <fullName evidence="2">Uncharacterized protein</fullName>
    </submittedName>
</protein>
<dbReference type="Proteomes" id="UP000563426">
    <property type="component" value="Unassembled WGS sequence"/>
</dbReference>
<accession>A0A7Y4KI95</accession>
<dbReference type="EMBL" id="JABFJV010000064">
    <property type="protein sequence ID" value="NOK34277.1"/>
    <property type="molecule type" value="Genomic_DNA"/>
</dbReference>
<feature type="region of interest" description="Disordered" evidence="1">
    <location>
        <begin position="68"/>
        <end position="88"/>
    </location>
</feature>
<proteinExistence type="predicted"/>
<comment type="caution">
    <text evidence="2">The sequence shown here is derived from an EMBL/GenBank/DDBJ whole genome shotgun (WGS) entry which is preliminary data.</text>
</comment>
<feature type="compositionally biased region" description="Polar residues" evidence="1">
    <location>
        <begin position="71"/>
        <end position="83"/>
    </location>
</feature>
<organism evidence="2 3">
    <name type="scientific">Corallococcus exercitus</name>
    <dbReference type="NCBI Taxonomy" id="2316736"/>
    <lineage>
        <taxon>Bacteria</taxon>
        <taxon>Pseudomonadati</taxon>
        <taxon>Myxococcota</taxon>
        <taxon>Myxococcia</taxon>
        <taxon>Myxococcales</taxon>
        <taxon>Cystobacterineae</taxon>
        <taxon>Myxococcaceae</taxon>
        <taxon>Corallococcus</taxon>
    </lineage>
</organism>
<evidence type="ECO:0000313" key="2">
    <source>
        <dbReference type="EMBL" id="NOK34277.1"/>
    </source>
</evidence>
<gene>
    <name evidence="2" type="ORF">HMI49_13830</name>
</gene>
<name>A0A7Y4KI95_9BACT</name>
<keyword evidence="3" id="KW-1185">Reference proteome</keyword>
<dbReference type="AlphaFoldDB" id="A0A7Y4KI95"/>
<dbReference type="RefSeq" id="WP_171435241.1">
    <property type="nucleotide sequence ID" value="NZ_JABFJV010000064.1"/>
</dbReference>
<reference evidence="2 3" key="1">
    <citation type="submission" date="2020-05" db="EMBL/GenBank/DDBJ databases">
        <authorList>
            <person name="Whitworth D."/>
        </authorList>
    </citation>
    <scope>NUCLEOTIDE SEQUENCE [LARGE SCALE GENOMIC DNA]</scope>
    <source>
        <strain evidence="2 3">AB043B</strain>
    </source>
</reference>
<evidence type="ECO:0000256" key="1">
    <source>
        <dbReference type="SAM" id="MobiDB-lite"/>
    </source>
</evidence>
<sequence length="108" mass="12462">MAVLDNAGNGPAYTLDEFREGRRSGRLPETEFSFHRHQLMRHGWPSRQCLPIVAEEAQAPLRMLRSCTDGEASSGQRQAPVSSQRRRECDKERCYCPRYWAHALENRS</sequence>